<dbReference type="AlphaFoldDB" id="A0A9N9JNZ3"/>
<dbReference type="EMBL" id="CAJVQA010026684">
    <property type="protein sequence ID" value="CAG8789763.1"/>
    <property type="molecule type" value="Genomic_DNA"/>
</dbReference>
<gene>
    <name evidence="1" type="ORF">CPELLU_LOCUS16929</name>
</gene>
<reference evidence="1" key="1">
    <citation type="submission" date="2021-06" db="EMBL/GenBank/DDBJ databases">
        <authorList>
            <person name="Kallberg Y."/>
            <person name="Tangrot J."/>
            <person name="Rosling A."/>
        </authorList>
    </citation>
    <scope>NUCLEOTIDE SEQUENCE</scope>
    <source>
        <strain evidence="1">FL966</strain>
    </source>
</reference>
<name>A0A9N9JNZ3_9GLOM</name>
<organism evidence="1 2">
    <name type="scientific">Cetraspora pellucida</name>
    <dbReference type="NCBI Taxonomy" id="1433469"/>
    <lineage>
        <taxon>Eukaryota</taxon>
        <taxon>Fungi</taxon>
        <taxon>Fungi incertae sedis</taxon>
        <taxon>Mucoromycota</taxon>
        <taxon>Glomeromycotina</taxon>
        <taxon>Glomeromycetes</taxon>
        <taxon>Diversisporales</taxon>
        <taxon>Gigasporaceae</taxon>
        <taxon>Cetraspora</taxon>
    </lineage>
</organism>
<keyword evidence="2" id="KW-1185">Reference proteome</keyword>
<protein>
    <submittedName>
        <fullName evidence="1">176_t:CDS:1</fullName>
    </submittedName>
</protein>
<proteinExistence type="predicted"/>
<evidence type="ECO:0000313" key="2">
    <source>
        <dbReference type="Proteomes" id="UP000789759"/>
    </source>
</evidence>
<comment type="caution">
    <text evidence="1">The sequence shown here is derived from an EMBL/GenBank/DDBJ whole genome shotgun (WGS) entry which is preliminary data.</text>
</comment>
<sequence>MGVTINNDTIVPLNIVAIHNFPMFISYSKYMCLLPGEAVRFACKRTPTRFFIWSYSGPNSEISDNRLAALCAMRNFVSAMSMGLSEAKHFVAERVLDFAAITIQNAVMHAVVDHLIMAAEGYAFTKIASICAEKMFLDRRTNHKQMKTMWVINSSSRTIQITGGPVLYVTDWHKELFDGEFELELS</sequence>
<dbReference type="OrthoDB" id="2403230at2759"/>
<dbReference type="Proteomes" id="UP000789759">
    <property type="component" value="Unassembled WGS sequence"/>
</dbReference>
<evidence type="ECO:0000313" key="1">
    <source>
        <dbReference type="EMBL" id="CAG8789763.1"/>
    </source>
</evidence>
<accession>A0A9N9JNZ3</accession>